<organism evidence="7 8">
    <name type="scientific">Candidatus Nomurabacteria bacterium GW2011_GWA1_35_8</name>
    <dbReference type="NCBI Taxonomy" id="1618727"/>
    <lineage>
        <taxon>Bacteria</taxon>
        <taxon>Candidatus Nomuraibacteriota</taxon>
    </lineage>
</organism>
<keyword evidence="4" id="KW-0699">rRNA-binding</keyword>
<dbReference type="PANTHER" id="PTHR12934">
    <property type="entry name" value="50S RIBOSOMAL PROTEIN L15"/>
    <property type="match status" value="1"/>
</dbReference>
<evidence type="ECO:0000256" key="2">
    <source>
        <dbReference type="ARBA" id="ARBA00022980"/>
    </source>
</evidence>
<keyword evidence="3 4" id="KW-0687">Ribonucleoprotein</keyword>
<feature type="domain" description="Large ribosomal subunit protein uL15/eL18" evidence="6">
    <location>
        <begin position="72"/>
        <end position="138"/>
    </location>
</feature>
<sequence length="139" mass="15596">MQLHELQTTHKQKSKKRVGRGGKRGTYSGKGMKGQKSRAGRKMKPMEMDLIKRLPKLRGFKNKPLREKPFIINIVDLEKIVKNNIINNKVLLGAGIIKKLSKKVKILGRGEIKKTFEIKGILASKSVKNKIEAAGGKII</sequence>
<dbReference type="Gene3D" id="3.100.10.10">
    <property type="match status" value="1"/>
</dbReference>
<comment type="caution">
    <text evidence="7">The sequence shown here is derived from an EMBL/GenBank/DDBJ whole genome shotgun (WGS) entry which is preliminary data.</text>
</comment>
<dbReference type="InterPro" id="IPR036227">
    <property type="entry name" value="Ribosomal_uL15/eL18_sf"/>
</dbReference>
<dbReference type="Pfam" id="PF00828">
    <property type="entry name" value="Ribosomal_L27A"/>
    <property type="match status" value="1"/>
</dbReference>
<evidence type="ECO:0000313" key="8">
    <source>
        <dbReference type="Proteomes" id="UP000186383"/>
    </source>
</evidence>
<gene>
    <name evidence="4" type="primary">rplO</name>
    <name evidence="7" type="ORF">UR88_C0018G0003</name>
</gene>
<accession>A0A0G0G0T6</accession>
<dbReference type="PATRIC" id="fig|1618727.3.peg.294"/>
<dbReference type="GO" id="GO:0019843">
    <property type="term" value="F:rRNA binding"/>
    <property type="evidence" value="ECO:0007669"/>
    <property type="project" value="UniProtKB-UniRule"/>
</dbReference>
<dbReference type="InterPro" id="IPR021131">
    <property type="entry name" value="Ribosomal_uL15/eL18"/>
</dbReference>
<dbReference type="NCBIfam" id="TIGR01071">
    <property type="entry name" value="rplO_bact"/>
    <property type="match status" value="1"/>
</dbReference>
<comment type="similarity">
    <text evidence="1 4">Belongs to the universal ribosomal protein uL15 family.</text>
</comment>
<dbReference type="AlphaFoldDB" id="A0A0G0G0T6"/>
<comment type="subunit">
    <text evidence="4">Part of the 50S ribosomal subunit.</text>
</comment>
<dbReference type="PANTHER" id="PTHR12934:SF11">
    <property type="entry name" value="LARGE RIBOSOMAL SUBUNIT PROTEIN UL15M"/>
    <property type="match status" value="1"/>
</dbReference>
<feature type="compositionally biased region" description="Basic residues" evidence="5">
    <location>
        <begin position="10"/>
        <end position="23"/>
    </location>
</feature>
<evidence type="ECO:0000256" key="3">
    <source>
        <dbReference type="ARBA" id="ARBA00023274"/>
    </source>
</evidence>
<feature type="region of interest" description="Disordered" evidence="5">
    <location>
        <begin position="1"/>
        <end position="46"/>
    </location>
</feature>
<reference evidence="7 8" key="1">
    <citation type="journal article" date="2015" name="Nature">
        <title>rRNA introns, odd ribosomes, and small enigmatic genomes across a large radiation of phyla.</title>
        <authorList>
            <person name="Brown C.T."/>
            <person name="Hug L.A."/>
            <person name="Thomas B.C."/>
            <person name="Sharon I."/>
            <person name="Castelle C.J."/>
            <person name="Singh A."/>
            <person name="Wilkins M.J."/>
            <person name="Williams K.H."/>
            <person name="Banfield J.F."/>
        </authorList>
    </citation>
    <scope>NUCLEOTIDE SEQUENCE [LARGE SCALE GENOMIC DNA]</scope>
</reference>
<dbReference type="InterPro" id="IPR005749">
    <property type="entry name" value="Ribosomal_uL15_bac-type"/>
</dbReference>
<dbReference type="InterPro" id="IPR030878">
    <property type="entry name" value="Ribosomal_uL15"/>
</dbReference>
<evidence type="ECO:0000256" key="5">
    <source>
        <dbReference type="SAM" id="MobiDB-lite"/>
    </source>
</evidence>
<dbReference type="GO" id="GO:0006412">
    <property type="term" value="P:translation"/>
    <property type="evidence" value="ECO:0007669"/>
    <property type="project" value="UniProtKB-UniRule"/>
</dbReference>
<dbReference type="GO" id="GO:0003735">
    <property type="term" value="F:structural constituent of ribosome"/>
    <property type="evidence" value="ECO:0007669"/>
    <property type="project" value="InterPro"/>
</dbReference>
<evidence type="ECO:0000256" key="4">
    <source>
        <dbReference type="HAMAP-Rule" id="MF_01341"/>
    </source>
</evidence>
<evidence type="ECO:0000313" key="7">
    <source>
        <dbReference type="EMBL" id="KKP85422.1"/>
    </source>
</evidence>
<name>A0A0G0G0T6_9BACT</name>
<evidence type="ECO:0000259" key="6">
    <source>
        <dbReference type="Pfam" id="PF00828"/>
    </source>
</evidence>
<evidence type="ECO:0000256" key="1">
    <source>
        <dbReference type="ARBA" id="ARBA00007320"/>
    </source>
</evidence>
<dbReference type="Proteomes" id="UP000186383">
    <property type="component" value="Unassembled WGS sequence"/>
</dbReference>
<comment type="function">
    <text evidence="4">Binds to the 23S rRNA.</text>
</comment>
<dbReference type="SUPFAM" id="SSF52080">
    <property type="entry name" value="Ribosomal proteins L15p and L18e"/>
    <property type="match status" value="1"/>
</dbReference>
<dbReference type="EMBL" id="LBQW01000018">
    <property type="protein sequence ID" value="KKP85422.1"/>
    <property type="molecule type" value="Genomic_DNA"/>
</dbReference>
<dbReference type="HAMAP" id="MF_01341">
    <property type="entry name" value="Ribosomal_uL15"/>
    <property type="match status" value="1"/>
</dbReference>
<keyword evidence="4" id="KW-0694">RNA-binding</keyword>
<protein>
    <recommendedName>
        <fullName evidence="4">Large ribosomal subunit protein uL15</fullName>
    </recommendedName>
</protein>
<feature type="compositionally biased region" description="Basic residues" evidence="5">
    <location>
        <begin position="33"/>
        <end position="43"/>
    </location>
</feature>
<proteinExistence type="inferred from homology"/>
<keyword evidence="2 4" id="KW-0689">Ribosomal protein</keyword>
<dbReference type="GO" id="GO:0022625">
    <property type="term" value="C:cytosolic large ribosomal subunit"/>
    <property type="evidence" value="ECO:0007669"/>
    <property type="project" value="TreeGrafter"/>
</dbReference>